<organism evidence="1 2">
    <name type="scientific">Rhodovastum atsumiense</name>
    <dbReference type="NCBI Taxonomy" id="504468"/>
    <lineage>
        <taxon>Bacteria</taxon>
        <taxon>Pseudomonadati</taxon>
        <taxon>Pseudomonadota</taxon>
        <taxon>Alphaproteobacteria</taxon>
        <taxon>Acetobacterales</taxon>
        <taxon>Acetobacteraceae</taxon>
        <taxon>Rhodovastum</taxon>
    </lineage>
</organism>
<dbReference type="SUPFAM" id="SSF53335">
    <property type="entry name" value="S-adenosyl-L-methionine-dependent methyltransferases"/>
    <property type="match status" value="1"/>
</dbReference>
<accession>A0A5M6IWU0</accession>
<dbReference type="InterPro" id="IPR029063">
    <property type="entry name" value="SAM-dependent_MTases_sf"/>
</dbReference>
<protein>
    <submittedName>
        <fullName evidence="1">Class I SAM-dependent methyltransferase</fullName>
    </submittedName>
</protein>
<evidence type="ECO:0000313" key="1">
    <source>
        <dbReference type="EMBL" id="KAA5612796.1"/>
    </source>
</evidence>
<comment type="caution">
    <text evidence="1">The sequence shown here is derived from an EMBL/GenBank/DDBJ whole genome shotgun (WGS) entry which is preliminary data.</text>
</comment>
<gene>
    <name evidence="1" type="ORF">F1189_08150</name>
</gene>
<keyword evidence="2" id="KW-1185">Reference proteome</keyword>
<dbReference type="GO" id="GO:0008168">
    <property type="term" value="F:methyltransferase activity"/>
    <property type="evidence" value="ECO:0007669"/>
    <property type="project" value="UniProtKB-KW"/>
</dbReference>
<sequence>MPRRRIAVDAERFLGIDDLQRIHPQLQVDLTDHSYLPKVEDPRSDWVASVAVPAFLALRHALAREGRDVRGFCSIGTGSGLDAIAAAEILAPDLIGLTDLHADVVDAAAGNLRRNLLAPERLRIVAGTGDLLHPLLGQDVEFDVIYENLPNIPLATGASLQVRQTSATFVAPRREPLPGVVTDNLLALHYLALRQARHFLGAGGTVLSSIGVRVPVRDILVTAEVAGFVPEILTCTWKVQSEPEEVIGGYAVHQGRGLGPFFFYPVPVLEHAFAGLSPAEAGARIHALEERLAPHRLDAHAAQAAHFRGARLGHPVVVVRSRLPS</sequence>
<dbReference type="GO" id="GO:0032259">
    <property type="term" value="P:methylation"/>
    <property type="evidence" value="ECO:0007669"/>
    <property type="project" value="UniProtKB-KW"/>
</dbReference>
<dbReference type="CDD" id="cd02440">
    <property type="entry name" value="AdoMet_MTases"/>
    <property type="match status" value="1"/>
</dbReference>
<dbReference type="Proteomes" id="UP000325255">
    <property type="component" value="Unassembled WGS sequence"/>
</dbReference>
<dbReference type="AlphaFoldDB" id="A0A5M6IWU0"/>
<reference evidence="1 2" key="1">
    <citation type="submission" date="2019-09" db="EMBL/GenBank/DDBJ databases">
        <title>Genome sequence of Rhodovastum atsumiense, a diverse member of the Acetobacteraceae family of non-sulfur purple photosynthetic bacteria.</title>
        <authorList>
            <person name="Meyer T."/>
            <person name="Kyndt J."/>
        </authorList>
    </citation>
    <scope>NUCLEOTIDE SEQUENCE [LARGE SCALE GENOMIC DNA]</scope>
    <source>
        <strain evidence="1 2">DSM 21279</strain>
    </source>
</reference>
<dbReference type="Gene3D" id="3.40.50.150">
    <property type="entry name" value="Vaccinia Virus protein VP39"/>
    <property type="match status" value="1"/>
</dbReference>
<name>A0A5M6IWU0_9PROT</name>
<keyword evidence="1" id="KW-0489">Methyltransferase</keyword>
<evidence type="ECO:0000313" key="2">
    <source>
        <dbReference type="Proteomes" id="UP000325255"/>
    </source>
</evidence>
<keyword evidence="1" id="KW-0808">Transferase</keyword>
<dbReference type="EMBL" id="VWPK01000010">
    <property type="protein sequence ID" value="KAA5612796.1"/>
    <property type="molecule type" value="Genomic_DNA"/>
</dbReference>
<proteinExistence type="predicted"/>
<dbReference type="OrthoDB" id="7107978at2"/>